<dbReference type="AlphaFoldDB" id="A0A918SD67"/>
<keyword evidence="1" id="KW-0812">Transmembrane</keyword>
<dbReference type="Proteomes" id="UP000610456">
    <property type="component" value="Unassembled WGS sequence"/>
</dbReference>
<organism evidence="2 3">
    <name type="scientific">Salinimicrobium marinum</name>
    <dbReference type="NCBI Taxonomy" id="680283"/>
    <lineage>
        <taxon>Bacteria</taxon>
        <taxon>Pseudomonadati</taxon>
        <taxon>Bacteroidota</taxon>
        <taxon>Flavobacteriia</taxon>
        <taxon>Flavobacteriales</taxon>
        <taxon>Flavobacteriaceae</taxon>
        <taxon>Salinimicrobium</taxon>
    </lineage>
</organism>
<sequence length="93" mass="10714">MKRYEIYRDIRKKALIYGLPVPLFALMMISIIGSLLVIIFSFSLLMIIGAVSLNLVMYAVLSKVAANPQWMYFRKVFPVLISSKKSSEIFYEN</sequence>
<dbReference type="EMBL" id="BMXB01000003">
    <property type="protein sequence ID" value="GHA32952.1"/>
    <property type="molecule type" value="Genomic_DNA"/>
</dbReference>
<protein>
    <recommendedName>
        <fullName evidence="4">Type IV secretory pathway, VirB3-like protein</fullName>
    </recommendedName>
</protein>
<proteinExistence type="predicted"/>
<keyword evidence="1" id="KW-1133">Transmembrane helix</keyword>
<feature type="transmembrane region" description="Helical" evidence="1">
    <location>
        <begin position="21"/>
        <end position="40"/>
    </location>
</feature>
<evidence type="ECO:0008006" key="4">
    <source>
        <dbReference type="Google" id="ProtNLM"/>
    </source>
</evidence>
<feature type="transmembrane region" description="Helical" evidence="1">
    <location>
        <begin position="46"/>
        <end position="66"/>
    </location>
</feature>
<reference evidence="2" key="2">
    <citation type="submission" date="2020-09" db="EMBL/GenBank/DDBJ databases">
        <authorList>
            <person name="Sun Q."/>
            <person name="Kim S."/>
        </authorList>
    </citation>
    <scope>NUCLEOTIDE SEQUENCE</scope>
    <source>
        <strain evidence="2">KCTC 12719</strain>
    </source>
</reference>
<keyword evidence="1" id="KW-0472">Membrane</keyword>
<accession>A0A918SD67</accession>
<evidence type="ECO:0000256" key="1">
    <source>
        <dbReference type="SAM" id="Phobius"/>
    </source>
</evidence>
<comment type="caution">
    <text evidence="2">The sequence shown here is derived from an EMBL/GenBank/DDBJ whole genome shotgun (WGS) entry which is preliminary data.</text>
</comment>
<evidence type="ECO:0000313" key="2">
    <source>
        <dbReference type="EMBL" id="GHA32952.1"/>
    </source>
</evidence>
<evidence type="ECO:0000313" key="3">
    <source>
        <dbReference type="Proteomes" id="UP000610456"/>
    </source>
</evidence>
<gene>
    <name evidence="2" type="ORF">GCM10007103_13000</name>
</gene>
<name>A0A918SD67_9FLAO</name>
<dbReference type="RefSeq" id="WP_189603913.1">
    <property type="nucleotide sequence ID" value="NZ_BMXB01000003.1"/>
</dbReference>
<keyword evidence="3" id="KW-1185">Reference proteome</keyword>
<reference evidence="2" key="1">
    <citation type="journal article" date="2014" name="Int. J. Syst. Evol. Microbiol.">
        <title>Complete genome sequence of Corynebacterium casei LMG S-19264T (=DSM 44701T), isolated from a smear-ripened cheese.</title>
        <authorList>
            <consortium name="US DOE Joint Genome Institute (JGI-PGF)"/>
            <person name="Walter F."/>
            <person name="Albersmeier A."/>
            <person name="Kalinowski J."/>
            <person name="Ruckert C."/>
        </authorList>
    </citation>
    <scope>NUCLEOTIDE SEQUENCE</scope>
    <source>
        <strain evidence="2">KCTC 12719</strain>
    </source>
</reference>